<evidence type="ECO:0000313" key="2">
    <source>
        <dbReference type="Proteomes" id="UP000694412"/>
    </source>
</evidence>
<reference evidence="1" key="3">
    <citation type="submission" date="2025-09" db="UniProtKB">
        <authorList>
            <consortium name="Ensembl"/>
        </authorList>
    </citation>
    <scope>IDENTIFICATION</scope>
</reference>
<keyword evidence="2" id="KW-1185">Reference proteome</keyword>
<name>A0A8C2TD61_COTJA</name>
<dbReference type="Ensembl" id="ENSCJPT00005016032.1">
    <property type="protein sequence ID" value="ENSCJPP00005010914.1"/>
    <property type="gene ID" value="ENSCJPG00005009433.1"/>
</dbReference>
<organism evidence="1 2">
    <name type="scientific">Coturnix japonica</name>
    <name type="common">Japanese quail</name>
    <name type="synonym">Coturnix coturnix japonica</name>
    <dbReference type="NCBI Taxonomy" id="93934"/>
    <lineage>
        <taxon>Eukaryota</taxon>
        <taxon>Metazoa</taxon>
        <taxon>Chordata</taxon>
        <taxon>Craniata</taxon>
        <taxon>Vertebrata</taxon>
        <taxon>Euteleostomi</taxon>
        <taxon>Archelosauria</taxon>
        <taxon>Archosauria</taxon>
        <taxon>Dinosauria</taxon>
        <taxon>Saurischia</taxon>
        <taxon>Theropoda</taxon>
        <taxon>Coelurosauria</taxon>
        <taxon>Aves</taxon>
        <taxon>Neognathae</taxon>
        <taxon>Galloanserae</taxon>
        <taxon>Galliformes</taxon>
        <taxon>Phasianidae</taxon>
        <taxon>Perdicinae</taxon>
        <taxon>Coturnix</taxon>
    </lineage>
</organism>
<protein>
    <submittedName>
        <fullName evidence="1">Uncharacterized protein</fullName>
    </submittedName>
</protein>
<reference evidence="1" key="1">
    <citation type="submission" date="2015-11" db="EMBL/GenBank/DDBJ databases">
        <authorList>
            <consortium name="International Coturnix japonica Genome Analysis Consortium"/>
            <person name="Warren W."/>
            <person name="Burt D.W."/>
            <person name="Antin P.B."/>
            <person name="Lanford R."/>
            <person name="Gros J."/>
            <person name="Wilson R.K."/>
        </authorList>
    </citation>
    <scope>NUCLEOTIDE SEQUENCE [LARGE SCALE GENOMIC DNA]</scope>
</reference>
<sequence>MSCCKPHRSTERHQLVRSPPLWLKVKQITQLPVTKSLRGSLSPTGAFDPEDSTSWTHTVCSAFPRPPLFSSKERFLLLVSCCGDFSPWFQKPHGPT</sequence>
<dbReference type="Proteomes" id="UP000694412">
    <property type="component" value="Chromosome 3"/>
</dbReference>
<evidence type="ECO:0000313" key="1">
    <source>
        <dbReference type="Ensembl" id="ENSCJPP00005010914.1"/>
    </source>
</evidence>
<dbReference type="AlphaFoldDB" id="A0A8C2TD61"/>
<accession>A0A8C2TD61</accession>
<reference evidence="1" key="2">
    <citation type="submission" date="2025-08" db="UniProtKB">
        <authorList>
            <consortium name="Ensembl"/>
        </authorList>
    </citation>
    <scope>IDENTIFICATION</scope>
</reference>
<proteinExistence type="predicted"/>